<dbReference type="EMBL" id="MBTF01000039">
    <property type="protein sequence ID" value="OOQ56547.1"/>
    <property type="molecule type" value="Genomic_DNA"/>
</dbReference>
<reference evidence="2 3" key="1">
    <citation type="submission" date="2016-07" db="EMBL/GenBank/DDBJ databases">
        <title>Genomic analysis of zinc-resistant bacterium Mucilaginibacter pedocola TBZ30.</title>
        <authorList>
            <person name="Huang J."/>
            <person name="Tang J."/>
        </authorList>
    </citation>
    <scope>NUCLEOTIDE SEQUENCE [LARGE SCALE GENOMIC DNA]</scope>
    <source>
        <strain evidence="2 3">TBZ30</strain>
    </source>
</reference>
<accession>A0A1S9P6T4</accession>
<organism evidence="2 3">
    <name type="scientific">Mucilaginibacter pedocola</name>
    <dbReference type="NCBI Taxonomy" id="1792845"/>
    <lineage>
        <taxon>Bacteria</taxon>
        <taxon>Pseudomonadati</taxon>
        <taxon>Bacteroidota</taxon>
        <taxon>Sphingobacteriia</taxon>
        <taxon>Sphingobacteriales</taxon>
        <taxon>Sphingobacteriaceae</taxon>
        <taxon>Mucilaginibacter</taxon>
    </lineage>
</organism>
<dbReference type="Gene3D" id="3.50.50.60">
    <property type="entry name" value="FAD/NAD(P)-binding domain"/>
    <property type="match status" value="1"/>
</dbReference>
<dbReference type="AlphaFoldDB" id="A0A1S9P6T4"/>
<dbReference type="RefSeq" id="WP_078351509.1">
    <property type="nucleotide sequence ID" value="NZ_MBTF01000039.1"/>
</dbReference>
<dbReference type="Pfam" id="PF01494">
    <property type="entry name" value="FAD_binding_3"/>
    <property type="match status" value="1"/>
</dbReference>
<dbReference type="PANTHER" id="PTHR46865:SF2">
    <property type="entry name" value="MONOOXYGENASE"/>
    <property type="match status" value="1"/>
</dbReference>
<dbReference type="InterPro" id="IPR002938">
    <property type="entry name" value="FAD-bd"/>
</dbReference>
<dbReference type="Proteomes" id="UP000189739">
    <property type="component" value="Unassembled WGS sequence"/>
</dbReference>
<dbReference type="PANTHER" id="PTHR46865">
    <property type="entry name" value="OXIDOREDUCTASE-RELATED"/>
    <property type="match status" value="1"/>
</dbReference>
<dbReference type="InterPro" id="IPR051704">
    <property type="entry name" value="FAD_aromatic-hydroxylase"/>
</dbReference>
<proteinExistence type="predicted"/>
<evidence type="ECO:0000259" key="1">
    <source>
        <dbReference type="Pfam" id="PF01494"/>
    </source>
</evidence>
<keyword evidence="2" id="KW-0560">Oxidoreductase</keyword>
<dbReference type="STRING" id="1792845.BC343_19115"/>
<dbReference type="GO" id="GO:0004497">
    <property type="term" value="F:monooxygenase activity"/>
    <property type="evidence" value="ECO:0007669"/>
    <property type="project" value="UniProtKB-KW"/>
</dbReference>
<keyword evidence="2" id="KW-0503">Monooxygenase</keyword>
<feature type="domain" description="FAD-binding" evidence="1">
    <location>
        <begin position="8"/>
        <end position="341"/>
    </location>
</feature>
<dbReference type="PRINTS" id="PR00420">
    <property type="entry name" value="RNGMNOXGNASE"/>
</dbReference>
<gene>
    <name evidence="2" type="ORF">BC343_19115</name>
</gene>
<keyword evidence="3" id="KW-1185">Reference proteome</keyword>
<evidence type="ECO:0000313" key="3">
    <source>
        <dbReference type="Proteomes" id="UP000189739"/>
    </source>
</evidence>
<dbReference type="SUPFAM" id="SSF51905">
    <property type="entry name" value="FAD/NAD(P)-binding domain"/>
    <property type="match status" value="1"/>
</dbReference>
<dbReference type="GO" id="GO:0071949">
    <property type="term" value="F:FAD binding"/>
    <property type="evidence" value="ECO:0007669"/>
    <property type="project" value="InterPro"/>
</dbReference>
<protein>
    <submittedName>
        <fullName evidence="2">FAD-binding monooxygenase</fullName>
    </submittedName>
</protein>
<dbReference type="OrthoDB" id="9766816at2"/>
<dbReference type="InterPro" id="IPR036188">
    <property type="entry name" value="FAD/NAD-bd_sf"/>
</dbReference>
<sequence length="371" mass="41605">MEKAINKTTLISGASIAGLSAAWFMNNLGYKVTVVENAAALRDSGAAIDIRDNTVEIVKRMGILEQLKQYSLHVENISFKNADDTTAGSITMPEEEAHTDIEIERDKFIRIVYESIKSDVEFIFNDSITALEQADEYITATFRNAEERNFDLVIGADGAHSTVRRICFGPEADYAHFLQAYFSITTVDKLLIAEKQMQMYNEPDRAITLNAYNGKTDIIFCFYADTEIGYDYRDSNRHKQIIAEAFANVGWRAPELLDEALASPNFYFDKFCQVKMPEWTKGRVALIGDAAYCASPAAGMGGSLAIEGAAALADALQKCNGDHEVAFLHYNKTLRPFIEQVQAQAEFNVRNNFIPRTEEAIRKRNEEAKMF</sequence>
<evidence type="ECO:0000313" key="2">
    <source>
        <dbReference type="EMBL" id="OOQ56547.1"/>
    </source>
</evidence>
<dbReference type="Gene3D" id="3.30.9.10">
    <property type="entry name" value="D-Amino Acid Oxidase, subunit A, domain 2"/>
    <property type="match status" value="1"/>
</dbReference>
<name>A0A1S9P6T4_9SPHI</name>
<comment type="caution">
    <text evidence="2">The sequence shown here is derived from an EMBL/GenBank/DDBJ whole genome shotgun (WGS) entry which is preliminary data.</text>
</comment>